<name>A0A2K3LA95_TRIPR</name>
<sequence length="45" mass="5162">MLTSAPGALVKELNKVITGAMNIGLRREKMRWKDETKRYNFHGEA</sequence>
<dbReference type="Proteomes" id="UP000236291">
    <property type="component" value="Unassembled WGS sequence"/>
</dbReference>
<gene>
    <name evidence="1" type="ORF">L195_g031391</name>
</gene>
<evidence type="ECO:0000313" key="1">
    <source>
        <dbReference type="EMBL" id="PNX75455.1"/>
    </source>
</evidence>
<reference evidence="1 2" key="2">
    <citation type="journal article" date="2017" name="Front. Plant Sci.">
        <title>Gene Classification and Mining of Molecular Markers Useful in Red Clover (Trifolium pratense) Breeding.</title>
        <authorList>
            <person name="Istvanek J."/>
            <person name="Dluhosova J."/>
            <person name="Dluhos P."/>
            <person name="Patkova L."/>
            <person name="Nedelnik J."/>
            <person name="Repkova J."/>
        </authorList>
    </citation>
    <scope>NUCLEOTIDE SEQUENCE [LARGE SCALE GENOMIC DNA]</scope>
    <source>
        <strain evidence="2">cv. Tatra</strain>
        <tissue evidence="1">Young leaves</tissue>
    </source>
</reference>
<reference evidence="1 2" key="1">
    <citation type="journal article" date="2014" name="Am. J. Bot.">
        <title>Genome assembly and annotation for red clover (Trifolium pratense; Fabaceae).</title>
        <authorList>
            <person name="Istvanek J."/>
            <person name="Jaros M."/>
            <person name="Krenek A."/>
            <person name="Repkova J."/>
        </authorList>
    </citation>
    <scope>NUCLEOTIDE SEQUENCE [LARGE SCALE GENOMIC DNA]</scope>
    <source>
        <strain evidence="2">cv. Tatra</strain>
        <tissue evidence="1">Young leaves</tissue>
    </source>
</reference>
<comment type="caution">
    <text evidence="1">The sequence shown here is derived from an EMBL/GenBank/DDBJ whole genome shotgun (WGS) entry which is preliminary data.</text>
</comment>
<dbReference type="AlphaFoldDB" id="A0A2K3LA95"/>
<accession>A0A2K3LA95</accession>
<organism evidence="1 2">
    <name type="scientific">Trifolium pratense</name>
    <name type="common">Red clover</name>
    <dbReference type="NCBI Taxonomy" id="57577"/>
    <lineage>
        <taxon>Eukaryota</taxon>
        <taxon>Viridiplantae</taxon>
        <taxon>Streptophyta</taxon>
        <taxon>Embryophyta</taxon>
        <taxon>Tracheophyta</taxon>
        <taxon>Spermatophyta</taxon>
        <taxon>Magnoliopsida</taxon>
        <taxon>eudicotyledons</taxon>
        <taxon>Gunneridae</taxon>
        <taxon>Pentapetalae</taxon>
        <taxon>rosids</taxon>
        <taxon>fabids</taxon>
        <taxon>Fabales</taxon>
        <taxon>Fabaceae</taxon>
        <taxon>Papilionoideae</taxon>
        <taxon>50 kb inversion clade</taxon>
        <taxon>NPAAA clade</taxon>
        <taxon>Hologalegina</taxon>
        <taxon>IRL clade</taxon>
        <taxon>Trifolieae</taxon>
        <taxon>Trifolium</taxon>
    </lineage>
</organism>
<evidence type="ECO:0000313" key="2">
    <source>
        <dbReference type="Proteomes" id="UP000236291"/>
    </source>
</evidence>
<proteinExistence type="predicted"/>
<protein>
    <submittedName>
        <fullName evidence="1">Uncharacterized protein</fullName>
    </submittedName>
</protein>
<dbReference type="EMBL" id="ASHM01029074">
    <property type="protein sequence ID" value="PNX75455.1"/>
    <property type="molecule type" value="Genomic_DNA"/>
</dbReference>